<feature type="domain" description="RNase H type-1" evidence="1">
    <location>
        <begin position="3"/>
        <end position="44"/>
    </location>
</feature>
<protein>
    <recommendedName>
        <fullName evidence="1">RNase H type-1 domain-containing protein</fullName>
    </recommendedName>
</protein>
<dbReference type="Pfam" id="PF13456">
    <property type="entry name" value="RVT_3"/>
    <property type="match status" value="1"/>
</dbReference>
<evidence type="ECO:0000313" key="3">
    <source>
        <dbReference type="Proteomes" id="UP000712600"/>
    </source>
</evidence>
<evidence type="ECO:0000259" key="1">
    <source>
        <dbReference type="Pfam" id="PF13456"/>
    </source>
</evidence>
<gene>
    <name evidence="2" type="ORF">F2Q69_00006223</name>
</gene>
<dbReference type="InterPro" id="IPR002156">
    <property type="entry name" value="RNaseH_domain"/>
</dbReference>
<dbReference type="GO" id="GO:0004523">
    <property type="term" value="F:RNA-DNA hybrid ribonuclease activity"/>
    <property type="evidence" value="ECO:0007669"/>
    <property type="project" value="InterPro"/>
</dbReference>
<comment type="caution">
    <text evidence="2">The sequence shown here is derived from an EMBL/GenBank/DDBJ whole genome shotgun (WGS) entry which is preliminary data.</text>
</comment>
<dbReference type="Proteomes" id="UP000712600">
    <property type="component" value="Unassembled WGS sequence"/>
</dbReference>
<evidence type="ECO:0000313" key="2">
    <source>
        <dbReference type="EMBL" id="KAF3514533.1"/>
    </source>
</evidence>
<dbReference type="AlphaFoldDB" id="A0A8S9PPD3"/>
<dbReference type="EMBL" id="QGKX02001521">
    <property type="protein sequence ID" value="KAF3514533.1"/>
    <property type="molecule type" value="Genomic_DNA"/>
</dbReference>
<accession>A0A8S9PPD3</accession>
<dbReference type="GO" id="GO:0003676">
    <property type="term" value="F:nucleic acid binding"/>
    <property type="evidence" value="ECO:0007669"/>
    <property type="project" value="InterPro"/>
</dbReference>
<organism evidence="2 3">
    <name type="scientific">Brassica cretica</name>
    <name type="common">Mustard</name>
    <dbReference type="NCBI Taxonomy" id="69181"/>
    <lineage>
        <taxon>Eukaryota</taxon>
        <taxon>Viridiplantae</taxon>
        <taxon>Streptophyta</taxon>
        <taxon>Embryophyta</taxon>
        <taxon>Tracheophyta</taxon>
        <taxon>Spermatophyta</taxon>
        <taxon>Magnoliopsida</taxon>
        <taxon>eudicotyledons</taxon>
        <taxon>Gunneridae</taxon>
        <taxon>Pentapetalae</taxon>
        <taxon>rosids</taxon>
        <taxon>malvids</taxon>
        <taxon>Brassicales</taxon>
        <taxon>Brassicaceae</taxon>
        <taxon>Brassiceae</taxon>
        <taxon>Brassica</taxon>
    </lineage>
</organism>
<name>A0A8S9PPD3_BRACR</name>
<reference evidence="2" key="1">
    <citation type="submission" date="2019-12" db="EMBL/GenBank/DDBJ databases">
        <title>Genome sequencing and annotation of Brassica cretica.</title>
        <authorList>
            <person name="Studholme D.J."/>
            <person name="Sarris P."/>
        </authorList>
    </citation>
    <scope>NUCLEOTIDE SEQUENCE</scope>
    <source>
        <strain evidence="2">PFS-109/04</strain>
        <tissue evidence="2">Leaf</tissue>
    </source>
</reference>
<proteinExistence type="predicted"/>
<sequence length="90" mass="9927">MARDHTGNVLFHGRDAFTPSTSRLAAELRGIIWVLQSANDLHLHTGAHANTIARDITKNVLKDGRFQSYLALGGPAWLHQRIAAEASRQD</sequence>